<protein>
    <submittedName>
        <fullName evidence="1">Uncharacterized protein</fullName>
    </submittedName>
</protein>
<organism evidence="1 2">
    <name type="scientific">Solanum commersonii</name>
    <name type="common">Commerson's wild potato</name>
    <name type="synonym">Commerson's nightshade</name>
    <dbReference type="NCBI Taxonomy" id="4109"/>
    <lineage>
        <taxon>Eukaryota</taxon>
        <taxon>Viridiplantae</taxon>
        <taxon>Streptophyta</taxon>
        <taxon>Embryophyta</taxon>
        <taxon>Tracheophyta</taxon>
        <taxon>Spermatophyta</taxon>
        <taxon>Magnoliopsida</taxon>
        <taxon>eudicotyledons</taxon>
        <taxon>Gunneridae</taxon>
        <taxon>Pentapetalae</taxon>
        <taxon>asterids</taxon>
        <taxon>lamiids</taxon>
        <taxon>Solanales</taxon>
        <taxon>Solanaceae</taxon>
        <taxon>Solanoideae</taxon>
        <taxon>Solaneae</taxon>
        <taxon>Solanum</taxon>
    </lineage>
</organism>
<reference evidence="1 2" key="1">
    <citation type="submission" date="2020-09" db="EMBL/GenBank/DDBJ databases">
        <title>De no assembly of potato wild relative species, Solanum commersonii.</title>
        <authorList>
            <person name="Cho K."/>
        </authorList>
    </citation>
    <scope>NUCLEOTIDE SEQUENCE [LARGE SCALE GENOMIC DNA]</scope>
    <source>
        <strain evidence="1">LZ3.2</strain>
        <tissue evidence="1">Leaf</tissue>
    </source>
</reference>
<dbReference type="Proteomes" id="UP000824120">
    <property type="component" value="Chromosome 2"/>
</dbReference>
<dbReference type="AlphaFoldDB" id="A0A9J6A9Z4"/>
<keyword evidence="2" id="KW-1185">Reference proteome</keyword>
<dbReference type="EMBL" id="JACXVP010000002">
    <property type="protein sequence ID" value="KAG5621445.1"/>
    <property type="molecule type" value="Genomic_DNA"/>
</dbReference>
<comment type="caution">
    <text evidence="1">The sequence shown here is derived from an EMBL/GenBank/DDBJ whole genome shotgun (WGS) entry which is preliminary data.</text>
</comment>
<gene>
    <name evidence="1" type="ORF">H5410_006663</name>
</gene>
<evidence type="ECO:0000313" key="1">
    <source>
        <dbReference type="EMBL" id="KAG5621445.1"/>
    </source>
</evidence>
<proteinExistence type="predicted"/>
<name>A0A9J6A9Z4_SOLCO</name>
<evidence type="ECO:0000313" key="2">
    <source>
        <dbReference type="Proteomes" id="UP000824120"/>
    </source>
</evidence>
<sequence>MLRRVTEKDHQITHLEKTGTLKILETLLLSWSKKQGTGHIFTNLARDYYITKFYKEENLQRILQHGP</sequence>
<accession>A0A9J6A9Z4</accession>